<evidence type="ECO:0000256" key="3">
    <source>
        <dbReference type="ARBA" id="ARBA00022553"/>
    </source>
</evidence>
<dbReference type="InterPro" id="IPR036890">
    <property type="entry name" value="HATPase_C_sf"/>
</dbReference>
<comment type="caution">
    <text evidence="12">The sequence shown here is derived from an EMBL/GenBank/DDBJ whole genome shotgun (WGS) entry which is preliminary data.</text>
</comment>
<evidence type="ECO:0000313" key="13">
    <source>
        <dbReference type="Proteomes" id="UP000327011"/>
    </source>
</evidence>
<dbReference type="InterPro" id="IPR055558">
    <property type="entry name" value="DUF7134"/>
</dbReference>
<evidence type="ECO:0000256" key="6">
    <source>
        <dbReference type="ARBA" id="ARBA00022777"/>
    </source>
</evidence>
<evidence type="ECO:0000259" key="11">
    <source>
        <dbReference type="PROSITE" id="PS50109"/>
    </source>
</evidence>
<dbReference type="GO" id="GO:0005524">
    <property type="term" value="F:ATP binding"/>
    <property type="evidence" value="ECO:0007669"/>
    <property type="project" value="UniProtKB-KW"/>
</dbReference>
<keyword evidence="3" id="KW-0597">Phosphoprotein</keyword>
<gene>
    <name evidence="12" type="ORF">F5972_18090</name>
</gene>
<keyword evidence="5" id="KW-0547">Nucleotide-binding</keyword>
<evidence type="ECO:0000256" key="5">
    <source>
        <dbReference type="ARBA" id="ARBA00022741"/>
    </source>
</evidence>
<evidence type="ECO:0000256" key="10">
    <source>
        <dbReference type="SAM" id="Phobius"/>
    </source>
</evidence>
<accession>A0A5J5K2T5</accession>
<dbReference type="RefSeq" id="WP_150934738.1">
    <property type="nucleotide sequence ID" value="NZ_VYTZ01000006.1"/>
</dbReference>
<dbReference type="InterPro" id="IPR005467">
    <property type="entry name" value="His_kinase_dom"/>
</dbReference>
<dbReference type="InterPro" id="IPR050482">
    <property type="entry name" value="Sensor_HK_TwoCompSys"/>
</dbReference>
<keyword evidence="10" id="KW-0812">Transmembrane</keyword>
<dbReference type="GO" id="GO:0000155">
    <property type="term" value="F:phosphorelay sensor kinase activity"/>
    <property type="evidence" value="ECO:0007669"/>
    <property type="project" value="InterPro"/>
</dbReference>
<keyword evidence="4" id="KW-0808">Transferase</keyword>
<dbReference type="InterPro" id="IPR003594">
    <property type="entry name" value="HATPase_dom"/>
</dbReference>
<evidence type="ECO:0000256" key="9">
    <source>
        <dbReference type="SAM" id="MobiDB-lite"/>
    </source>
</evidence>
<feature type="domain" description="Histidine kinase" evidence="11">
    <location>
        <begin position="311"/>
        <end position="400"/>
    </location>
</feature>
<evidence type="ECO:0000313" key="12">
    <source>
        <dbReference type="EMBL" id="KAA9377545.1"/>
    </source>
</evidence>
<dbReference type="SUPFAM" id="SSF55874">
    <property type="entry name" value="ATPase domain of HSP90 chaperone/DNA topoisomerase II/histidine kinase"/>
    <property type="match status" value="1"/>
</dbReference>
<dbReference type="PANTHER" id="PTHR24421:SF10">
    <property type="entry name" value="NITRATE_NITRITE SENSOR PROTEIN NARQ"/>
    <property type="match status" value="1"/>
</dbReference>
<keyword evidence="13" id="KW-1185">Reference proteome</keyword>
<dbReference type="Pfam" id="PF07730">
    <property type="entry name" value="HisKA_3"/>
    <property type="match status" value="1"/>
</dbReference>
<feature type="region of interest" description="Disordered" evidence="9">
    <location>
        <begin position="399"/>
        <end position="472"/>
    </location>
</feature>
<protein>
    <recommendedName>
        <fullName evidence="2">histidine kinase</fullName>
        <ecNumber evidence="2">2.7.13.3</ecNumber>
    </recommendedName>
</protein>
<feature type="transmembrane region" description="Helical" evidence="10">
    <location>
        <begin position="12"/>
        <end position="35"/>
    </location>
</feature>
<evidence type="ECO:0000256" key="2">
    <source>
        <dbReference type="ARBA" id="ARBA00012438"/>
    </source>
</evidence>
<dbReference type="SMART" id="SM00387">
    <property type="entry name" value="HATPase_c"/>
    <property type="match status" value="1"/>
</dbReference>
<keyword evidence="10" id="KW-0472">Membrane</keyword>
<evidence type="ECO:0000256" key="1">
    <source>
        <dbReference type="ARBA" id="ARBA00000085"/>
    </source>
</evidence>
<keyword evidence="10" id="KW-1133">Transmembrane helix</keyword>
<feature type="compositionally biased region" description="Basic and acidic residues" evidence="9">
    <location>
        <begin position="399"/>
        <end position="412"/>
    </location>
</feature>
<evidence type="ECO:0000256" key="8">
    <source>
        <dbReference type="ARBA" id="ARBA00023012"/>
    </source>
</evidence>
<proteinExistence type="predicted"/>
<dbReference type="PROSITE" id="PS50109">
    <property type="entry name" value="HIS_KIN"/>
    <property type="match status" value="1"/>
</dbReference>
<keyword evidence="7" id="KW-0067">ATP-binding</keyword>
<dbReference type="PANTHER" id="PTHR24421">
    <property type="entry name" value="NITRATE/NITRITE SENSOR PROTEIN NARX-RELATED"/>
    <property type="match status" value="1"/>
</dbReference>
<evidence type="ECO:0000256" key="7">
    <source>
        <dbReference type="ARBA" id="ARBA00022840"/>
    </source>
</evidence>
<dbReference type="InterPro" id="IPR011712">
    <property type="entry name" value="Sig_transdc_His_kin_sub3_dim/P"/>
</dbReference>
<feature type="compositionally biased region" description="Basic and acidic residues" evidence="9">
    <location>
        <begin position="422"/>
        <end position="449"/>
    </location>
</feature>
<dbReference type="GO" id="GO:0016020">
    <property type="term" value="C:membrane"/>
    <property type="evidence" value="ECO:0007669"/>
    <property type="project" value="InterPro"/>
</dbReference>
<dbReference type="Proteomes" id="UP000327011">
    <property type="component" value="Unassembled WGS sequence"/>
</dbReference>
<comment type="catalytic activity">
    <reaction evidence="1">
        <text>ATP + protein L-histidine = ADP + protein N-phospho-L-histidine.</text>
        <dbReference type="EC" id="2.7.13.3"/>
    </reaction>
</comment>
<dbReference type="EMBL" id="VYTZ01000006">
    <property type="protein sequence ID" value="KAA9377545.1"/>
    <property type="molecule type" value="Genomic_DNA"/>
</dbReference>
<dbReference type="Gene3D" id="1.20.5.1930">
    <property type="match status" value="1"/>
</dbReference>
<evidence type="ECO:0000256" key="4">
    <source>
        <dbReference type="ARBA" id="ARBA00022679"/>
    </source>
</evidence>
<dbReference type="EC" id="2.7.13.3" evidence="2"/>
<keyword evidence="6 12" id="KW-0418">Kinase</keyword>
<dbReference type="Pfam" id="PF23539">
    <property type="entry name" value="DUF7134"/>
    <property type="match status" value="1"/>
</dbReference>
<dbReference type="AlphaFoldDB" id="A0A5J5K2T5"/>
<dbReference type="GO" id="GO:0046983">
    <property type="term" value="F:protein dimerization activity"/>
    <property type="evidence" value="ECO:0007669"/>
    <property type="project" value="InterPro"/>
</dbReference>
<dbReference type="CDD" id="cd16917">
    <property type="entry name" value="HATPase_UhpB-NarQ-NarX-like"/>
    <property type="match status" value="1"/>
</dbReference>
<organism evidence="12 13">
    <name type="scientific">Microbispora cellulosiformans</name>
    <dbReference type="NCBI Taxonomy" id="2614688"/>
    <lineage>
        <taxon>Bacteria</taxon>
        <taxon>Bacillati</taxon>
        <taxon>Actinomycetota</taxon>
        <taxon>Actinomycetes</taxon>
        <taxon>Streptosporangiales</taxon>
        <taxon>Streptosporangiaceae</taxon>
        <taxon>Microbispora</taxon>
    </lineage>
</organism>
<name>A0A5J5K2T5_9ACTN</name>
<dbReference type="Gene3D" id="3.30.565.10">
    <property type="entry name" value="Histidine kinase-like ATPase, C-terminal domain"/>
    <property type="match status" value="1"/>
</dbReference>
<reference evidence="12 13" key="1">
    <citation type="submission" date="2019-09" db="EMBL/GenBank/DDBJ databases">
        <title>Screening of Novel Bioactive Compounds from Soil-Associated.</title>
        <authorList>
            <person name="Gong X."/>
        </authorList>
    </citation>
    <scope>NUCLEOTIDE SEQUENCE [LARGE SCALE GENOMIC DNA]</scope>
    <source>
        <strain evidence="12 13">Gxj-6</strain>
    </source>
</reference>
<sequence length="472" mass="50465">MRTTPGSTRSWLRAHPLVFDAILAVVLTTASLWWIASAGPSEGAGWLRSATPRPADALNLVLAAACTLPVALRRDRPLLLLVATCVPQAALDAFHYDPGLSEFGGLVLLYSVAVYRGLALSLAALGVSFSSYLASAVSGVITPSWTDHAVVTAVLLLCWVCGRALRLRRAYLDELVQRAHRLERARDADTRAARAEERSRIARELHDVVAHHVSVMTVQAAAAQRMLDTKPDVARDALTAIEEMGRTAMAEMRNIVGVLRTDGPAERGPQPGMGDLPALVEQMREAGLRTELRVEGDRRRLPPGVDLAAYRLVQEALTNSLRHAGPAARAWVTVRHEGNELTLQVEDDGRGAAEESVRIGGKGHGLVGIRERVALYGGVLRIGPRVGGGFEVRARFPLKDSPLKDSPLKDGPARNGSLKGGAGKDRPPRHGSPEPGTTEHDTGEHDTGEHGAPGHAPAVDDPLTHGPLKDTA</sequence>
<dbReference type="Pfam" id="PF02518">
    <property type="entry name" value="HATPase_c"/>
    <property type="match status" value="1"/>
</dbReference>
<keyword evidence="8" id="KW-0902">Two-component regulatory system</keyword>